<evidence type="ECO:0000256" key="1">
    <source>
        <dbReference type="SAM" id="Phobius"/>
    </source>
</evidence>
<name>H1Y9L4_9SPHI</name>
<dbReference type="RefSeq" id="WP_008512320.1">
    <property type="nucleotide sequence ID" value="NZ_CM001403.1"/>
</dbReference>
<dbReference type="InterPro" id="IPR024294">
    <property type="entry name" value="DUF3810"/>
</dbReference>
<keyword evidence="1" id="KW-1133">Transmembrane helix</keyword>
<dbReference type="AlphaFoldDB" id="H1Y9L4"/>
<dbReference type="eggNOG" id="ENOG502Z7T3">
    <property type="taxonomic scope" value="Bacteria"/>
</dbReference>
<dbReference type="EMBL" id="CM001403">
    <property type="protein sequence ID" value="EHQ30516.1"/>
    <property type="molecule type" value="Genomic_DNA"/>
</dbReference>
<sequence length="374" mass="43155">MIRYQYRKGPIESKVATIFVLAVIWLMVIWLMHYPDVVERWYSDGLYLVICRLLHPVFNLLPFSVGDVIYIALIIYLAFALVNIIRLAFLKRFIRLLVYVLQLVIGFQLIILSFYLLWGLNYFRPSAANRLNLQDSSYTFEDVKLVTSILIDSANASRAQLTAADLAQTDQTIYQTAIGAVDTLAARSKGFPAYHPDIKPSMLTYFLNYLGTSGYFNPFTSEAQMNYQMPVYLKSFTACHEMSHQMGFGAEDEANFGGFLAGIASRDRLLKYSTYYAGVEEFMYAIGRKDTIAFRLLKTRISPLVRQDFKTDRAYWKDFESKAGIFSGILYDHYLKTNNQPEGLKTYNQMVRLVMAWYLKNHFKKSFVNTEPKP</sequence>
<feature type="transmembrane region" description="Helical" evidence="1">
    <location>
        <begin position="68"/>
        <end position="89"/>
    </location>
</feature>
<proteinExistence type="predicted"/>
<keyword evidence="3" id="KW-1185">Reference proteome</keyword>
<protein>
    <submittedName>
        <fullName evidence="2">Membrane protein</fullName>
    </submittedName>
</protein>
<keyword evidence="1" id="KW-0812">Transmembrane</keyword>
<feature type="transmembrane region" description="Helical" evidence="1">
    <location>
        <begin position="15"/>
        <end position="33"/>
    </location>
</feature>
<dbReference type="OrthoDB" id="1048788at2"/>
<dbReference type="Pfam" id="PF12725">
    <property type="entry name" value="DUF3810"/>
    <property type="match status" value="1"/>
</dbReference>
<accession>H1Y9L4</accession>
<dbReference type="STRING" id="714943.Mucpa_6463"/>
<evidence type="ECO:0000313" key="2">
    <source>
        <dbReference type="EMBL" id="EHQ30516.1"/>
    </source>
</evidence>
<keyword evidence="1" id="KW-0472">Membrane</keyword>
<feature type="transmembrane region" description="Helical" evidence="1">
    <location>
        <begin position="96"/>
        <end position="118"/>
    </location>
</feature>
<gene>
    <name evidence="2" type="ORF">Mucpa_6463</name>
</gene>
<reference evidence="2" key="1">
    <citation type="submission" date="2011-09" db="EMBL/GenBank/DDBJ databases">
        <title>The permanent draft genome of Mucilaginibacter paludis DSM 18603.</title>
        <authorList>
            <consortium name="US DOE Joint Genome Institute (JGI-PGF)"/>
            <person name="Lucas S."/>
            <person name="Han J."/>
            <person name="Lapidus A."/>
            <person name="Bruce D."/>
            <person name="Goodwin L."/>
            <person name="Pitluck S."/>
            <person name="Peters L."/>
            <person name="Kyrpides N."/>
            <person name="Mavromatis K."/>
            <person name="Ivanova N."/>
            <person name="Mikhailova N."/>
            <person name="Held B."/>
            <person name="Detter J.C."/>
            <person name="Tapia R."/>
            <person name="Han C."/>
            <person name="Land M."/>
            <person name="Hauser L."/>
            <person name="Markowitz V."/>
            <person name="Cheng J.-F."/>
            <person name="Hugenholtz P."/>
            <person name="Woyke T."/>
            <person name="Wu D."/>
            <person name="Tindall B."/>
            <person name="Brambilla E."/>
            <person name="Klenk H.-P."/>
            <person name="Eisen J.A."/>
        </authorList>
    </citation>
    <scope>NUCLEOTIDE SEQUENCE [LARGE SCALE GENOMIC DNA]</scope>
    <source>
        <strain evidence="2">DSM 18603</strain>
    </source>
</reference>
<evidence type="ECO:0000313" key="3">
    <source>
        <dbReference type="Proteomes" id="UP000002774"/>
    </source>
</evidence>
<dbReference type="Proteomes" id="UP000002774">
    <property type="component" value="Chromosome"/>
</dbReference>
<dbReference type="HOGENOM" id="CLU_052630_0_0_10"/>
<organism evidence="2 3">
    <name type="scientific">Mucilaginibacter paludis DSM 18603</name>
    <dbReference type="NCBI Taxonomy" id="714943"/>
    <lineage>
        <taxon>Bacteria</taxon>
        <taxon>Pseudomonadati</taxon>
        <taxon>Bacteroidota</taxon>
        <taxon>Sphingobacteriia</taxon>
        <taxon>Sphingobacteriales</taxon>
        <taxon>Sphingobacteriaceae</taxon>
        <taxon>Mucilaginibacter</taxon>
    </lineage>
</organism>